<dbReference type="KEGG" id="vg:26643837"/>
<dbReference type="GeneID" id="26643837"/>
<organismHost>
    <name type="scientific">Pseudomonas aeruginosa</name>
    <dbReference type="NCBI Taxonomy" id="287"/>
</organismHost>
<name>F8SJE5_BPPA3</name>
<evidence type="ECO:0000313" key="2">
    <source>
        <dbReference type="Proteomes" id="UP000008388"/>
    </source>
</evidence>
<sequence length="189" mass="21500">MFFLTEDTECSINGRTVKVSEGTVVAPEGLIDLDMIPVRFPGHDDSSTHFLPVSSLQWKYEPDQLLLREAVEETTEQIIEGVGIYDNDISFNNALERLAKVRKDLHRDVNNYLPESMQTVVHLLVDESIAAGMNVIAENYELRGDMRYGPDEENAIEVSYETTQSVNDSLWNTIFELEVDKLQEISDEQ</sequence>
<gene>
    <name evidence="1" type="primary">309</name>
</gene>
<protein>
    <submittedName>
        <fullName evidence="1">Uncharacterized protein 309</fullName>
    </submittedName>
</protein>
<proteinExistence type="predicted"/>
<accession>F8SJE5</accession>
<organism evidence="1 2">
    <name type="scientific">Pseudomonas phage PhiPA3</name>
    <name type="common">Pseudomonas aeruginosa phage PhiPA3</name>
    <dbReference type="NCBI Taxonomy" id="998086"/>
    <lineage>
        <taxon>Viruses</taxon>
        <taxon>Duplodnaviria</taxon>
        <taxon>Heunggongvirae</taxon>
        <taxon>Uroviricota</taxon>
        <taxon>Caudoviricetes</taxon>
        <taxon>Chimalliviridae</taxon>
        <taxon>Miltoncavirus</taxon>
        <taxon>Miltoncavirus PhiPA3</taxon>
    </lineage>
</organism>
<keyword evidence="2" id="KW-1185">Reference proteome</keyword>
<dbReference type="Proteomes" id="UP000008388">
    <property type="component" value="Segment"/>
</dbReference>
<dbReference type="RefSeq" id="YP_009217388.1">
    <property type="nucleotide sequence ID" value="NC_028999.1"/>
</dbReference>
<evidence type="ECO:0000313" key="1">
    <source>
        <dbReference type="EMBL" id="AEH03732.1"/>
    </source>
</evidence>
<dbReference type="EMBL" id="HQ630627">
    <property type="protein sequence ID" value="AEH03732.1"/>
    <property type="molecule type" value="Genomic_DNA"/>
</dbReference>
<reference evidence="1 2" key="1">
    <citation type="journal article" date="2011" name="Microbiology">
        <title>The Pseudomonas aeruginosa generalized transducing phage phiPA3 is a new member of the phiKZ-like group of 'jumbo' phages, and infects model laboratory strains and clinical isolates from cystic fibrosis patients.</title>
        <authorList>
            <person name="Monson R."/>
            <person name="Foulds I."/>
            <person name="Foweraker J."/>
            <person name="Welch M."/>
            <person name="Salmond G.P."/>
        </authorList>
    </citation>
    <scope>NUCLEOTIDE SEQUENCE [LARGE SCALE GENOMIC DNA]</scope>
</reference>